<evidence type="ECO:0000256" key="1">
    <source>
        <dbReference type="SAM" id="MobiDB-lite"/>
    </source>
</evidence>
<organism evidence="2 3">
    <name type="scientific">Streblomastix strix</name>
    <dbReference type="NCBI Taxonomy" id="222440"/>
    <lineage>
        <taxon>Eukaryota</taxon>
        <taxon>Metamonada</taxon>
        <taxon>Preaxostyla</taxon>
        <taxon>Oxymonadida</taxon>
        <taxon>Streblomastigidae</taxon>
        <taxon>Streblomastix</taxon>
    </lineage>
</organism>
<name>A0A5J4TNF1_9EUKA</name>
<evidence type="ECO:0000313" key="3">
    <source>
        <dbReference type="Proteomes" id="UP000324800"/>
    </source>
</evidence>
<dbReference type="EMBL" id="SNRW01027927">
    <property type="protein sequence ID" value="KAA6359747.1"/>
    <property type="molecule type" value="Genomic_DNA"/>
</dbReference>
<feature type="compositionally biased region" description="Low complexity" evidence="1">
    <location>
        <begin position="36"/>
        <end position="50"/>
    </location>
</feature>
<reference evidence="2 3" key="1">
    <citation type="submission" date="2019-03" db="EMBL/GenBank/DDBJ databases">
        <title>Single cell metagenomics reveals metabolic interactions within the superorganism composed of flagellate Streblomastix strix and complex community of Bacteroidetes bacteria on its surface.</title>
        <authorList>
            <person name="Treitli S.C."/>
            <person name="Kolisko M."/>
            <person name="Husnik F."/>
            <person name="Keeling P."/>
            <person name="Hampl V."/>
        </authorList>
    </citation>
    <scope>NUCLEOTIDE SEQUENCE [LARGE SCALE GENOMIC DNA]</scope>
    <source>
        <strain evidence="2">ST1C</strain>
    </source>
</reference>
<proteinExistence type="predicted"/>
<protein>
    <submittedName>
        <fullName evidence="2">Uncharacterized protein</fullName>
    </submittedName>
</protein>
<feature type="region of interest" description="Disordered" evidence="1">
    <location>
        <begin position="213"/>
        <end position="242"/>
    </location>
</feature>
<dbReference type="AlphaFoldDB" id="A0A5J4TNF1"/>
<feature type="compositionally biased region" description="Basic residues" evidence="1">
    <location>
        <begin position="25"/>
        <end position="35"/>
    </location>
</feature>
<feature type="compositionally biased region" description="Low complexity" evidence="1">
    <location>
        <begin position="7"/>
        <end position="17"/>
    </location>
</feature>
<gene>
    <name evidence="2" type="ORF">EZS28_044727</name>
</gene>
<evidence type="ECO:0000313" key="2">
    <source>
        <dbReference type="EMBL" id="KAA6359747.1"/>
    </source>
</evidence>
<accession>A0A5J4TNF1</accession>
<feature type="non-terminal residue" evidence="2">
    <location>
        <position position="1"/>
    </location>
</feature>
<feature type="compositionally biased region" description="Basic and acidic residues" evidence="1">
    <location>
        <begin position="219"/>
        <end position="234"/>
    </location>
</feature>
<dbReference type="Proteomes" id="UP000324800">
    <property type="component" value="Unassembled WGS sequence"/>
</dbReference>
<feature type="region of interest" description="Disordered" evidence="1">
    <location>
        <begin position="1"/>
        <end position="55"/>
    </location>
</feature>
<comment type="caution">
    <text evidence="2">The sequence shown here is derived from an EMBL/GenBank/DDBJ whole genome shotgun (WGS) entry which is preliminary data.</text>
</comment>
<sequence>KVKLRRSVSQNSSVSNNHQGEPYSSRHHHKRRQRVCRSISSSVSSSRSISAHTHESKDEIQLRKFLIDATGVDKCKFKPGNVQPRQHWLHDAETHRWRRENIWPTSEPGPYSPAEGTHAYVELAKAISTIESSLLNASYAYQTGESAKQYIMDAYLLTLTAGASFKVIREAANLSGWKRNHVLNHLSNNISKETQLKLEHEAKLYASNKSFGSGNYRNDNFHKKKDDRDSDYKSRGGRYNYK</sequence>